<dbReference type="GO" id="GO:0006567">
    <property type="term" value="P:L-threonine catabolic process"/>
    <property type="evidence" value="ECO:0007669"/>
    <property type="project" value="TreeGrafter"/>
</dbReference>
<keyword evidence="2" id="KW-0663">Pyridoxal phosphate</keyword>
<dbReference type="GO" id="GO:0006565">
    <property type="term" value="P:L-serine catabolic process"/>
    <property type="evidence" value="ECO:0007669"/>
    <property type="project" value="TreeGrafter"/>
</dbReference>
<keyword evidence="3 5" id="KW-0456">Lyase</keyword>
<dbReference type="GO" id="GO:0009097">
    <property type="term" value="P:isoleucine biosynthetic process"/>
    <property type="evidence" value="ECO:0007669"/>
    <property type="project" value="TreeGrafter"/>
</dbReference>
<evidence type="ECO:0000259" key="4">
    <source>
        <dbReference type="Pfam" id="PF00291"/>
    </source>
</evidence>
<dbReference type="AlphaFoldDB" id="A0A955L2Y2"/>
<dbReference type="GO" id="GO:0004794">
    <property type="term" value="F:threonine deaminase activity"/>
    <property type="evidence" value="ECO:0007669"/>
    <property type="project" value="TreeGrafter"/>
</dbReference>
<dbReference type="SUPFAM" id="SSF53686">
    <property type="entry name" value="Tryptophan synthase beta subunit-like PLP-dependent enzymes"/>
    <property type="match status" value="1"/>
</dbReference>
<dbReference type="PANTHER" id="PTHR48078">
    <property type="entry name" value="THREONINE DEHYDRATASE, MITOCHONDRIAL-RELATED"/>
    <property type="match status" value="1"/>
</dbReference>
<comment type="caution">
    <text evidence="5">The sequence shown here is derived from an EMBL/GenBank/DDBJ whole genome shotgun (WGS) entry which is preliminary data.</text>
</comment>
<dbReference type="GO" id="GO:0003941">
    <property type="term" value="F:L-serine ammonia-lyase activity"/>
    <property type="evidence" value="ECO:0007669"/>
    <property type="project" value="TreeGrafter"/>
</dbReference>
<feature type="domain" description="Tryptophan synthase beta chain-like PALP" evidence="4">
    <location>
        <begin position="24"/>
        <end position="283"/>
    </location>
</feature>
<gene>
    <name evidence="5" type="ORF">KC660_00920</name>
</gene>
<dbReference type="Gene3D" id="3.40.50.1100">
    <property type="match status" value="2"/>
</dbReference>
<evidence type="ECO:0000256" key="3">
    <source>
        <dbReference type="ARBA" id="ARBA00023239"/>
    </source>
</evidence>
<reference evidence="5" key="1">
    <citation type="submission" date="2020-04" db="EMBL/GenBank/DDBJ databases">
        <authorList>
            <person name="Zhang T."/>
        </authorList>
    </citation>
    <scope>NUCLEOTIDE SEQUENCE</scope>
    <source>
        <strain evidence="5">HKST-UBA10</strain>
    </source>
</reference>
<dbReference type="Proteomes" id="UP000782843">
    <property type="component" value="Unassembled WGS sequence"/>
</dbReference>
<dbReference type="PANTHER" id="PTHR48078:SF6">
    <property type="entry name" value="L-THREONINE DEHYDRATASE CATABOLIC TDCB"/>
    <property type="match status" value="1"/>
</dbReference>
<evidence type="ECO:0000256" key="1">
    <source>
        <dbReference type="ARBA" id="ARBA00001933"/>
    </source>
</evidence>
<evidence type="ECO:0000313" key="6">
    <source>
        <dbReference type="Proteomes" id="UP000782843"/>
    </source>
</evidence>
<dbReference type="InterPro" id="IPR050147">
    <property type="entry name" value="Ser/Thr_Dehydratase"/>
</dbReference>
<accession>A0A955L2Y2</accession>
<name>A0A955L2Y2_9BACT</name>
<dbReference type="Pfam" id="PF00291">
    <property type="entry name" value="PALP"/>
    <property type="match status" value="1"/>
</dbReference>
<reference evidence="5" key="2">
    <citation type="journal article" date="2021" name="Microbiome">
        <title>Successional dynamics and alternative stable states in a saline activated sludge microbial community over 9 years.</title>
        <authorList>
            <person name="Wang Y."/>
            <person name="Ye J."/>
            <person name="Ju F."/>
            <person name="Liu L."/>
            <person name="Boyd J.A."/>
            <person name="Deng Y."/>
            <person name="Parks D.H."/>
            <person name="Jiang X."/>
            <person name="Yin X."/>
            <person name="Woodcroft B.J."/>
            <person name="Tyson G.W."/>
            <person name="Hugenholtz P."/>
            <person name="Polz M.F."/>
            <person name="Zhang T."/>
        </authorList>
    </citation>
    <scope>NUCLEOTIDE SEQUENCE</scope>
    <source>
        <strain evidence="5">HKST-UBA10</strain>
    </source>
</reference>
<evidence type="ECO:0000256" key="2">
    <source>
        <dbReference type="ARBA" id="ARBA00022898"/>
    </source>
</evidence>
<dbReference type="InterPro" id="IPR001926">
    <property type="entry name" value="TrpB-like_PALP"/>
</dbReference>
<evidence type="ECO:0000313" key="5">
    <source>
        <dbReference type="EMBL" id="MCA9381952.1"/>
    </source>
</evidence>
<protein>
    <submittedName>
        <fullName evidence="5">PLP-dependent lyase/thiolase</fullName>
    </submittedName>
</protein>
<organism evidence="5 6">
    <name type="scientific">Candidatus Dojkabacteria bacterium</name>
    <dbReference type="NCBI Taxonomy" id="2099670"/>
    <lineage>
        <taxon>Bacteria</taxon>
        <taxon>Candidatus Dojkabacteria</taxon>
    </lineage>
</organism>
<comment type="cofactor">
    <cofactor evidence="1">
        <name>pyridoxal 5'-phosphate</name>
        <dbReference type="ChEBI" id="CHEBI:597326"/>
    </cofactor>
</comment>
<dbReference type="EMBL" id="JAGQLG010000029">
    <property type="protein sequence ID" value="MCA9381952.1"/>
    <property type="molecule type" value="Genomic_DNA"/>
</dbReference>
<sequence length="326" mass="36169">MSHQGIWEFLPEDRDTIKYTFSANEGNTPFISVTGELLGLESVEKINLKLENLNPFGSFKDRSMAYLLSKYYSEGNRNFSISSSGNAGISAIGYTQIINNQFPKDKVKLDIFVSSNLPNSKQERIDEVLNDRENITVNKSLRPKSDCIKFANVNNSINLRQSADPNATIGYKTIVYENTENLKGIDSIFICCSSGTSTVGIAKALSAKNLHIPIHIVQSTKIHPIASLLDTSFETTKTSLSSAVSDRVAKRKDEVVSIIKETKGFGWVVNDEEIQDGITRLSKLDELQKFNFKEFSPEMGLVYGGLVKAIKSGREFNSPLLILSGY</sequence>
<proteinExistence type="predicted"/>
<dbReference type="InterPro" id="IPR036052">
    <property type="entry name" value="TrpB-like_PALP_sf"/>
</dbReference>